<dbReference type="PANTHER" id="PTHR24123">
    <property type="entry name" value="ANKYRIN REPEAT-CONTAINING"/>
    <property type="match status" value="1"/>
</dbReference>
<dbReference type="Gene3D" id="1.25.40.20">
    <property type="entry name" value="Ankyrin repeat-containing domain"/>
    <property type="match status" value="1"/>
</dbReference>
<evidence type="ECO:0000256" key="4">
    <source>
        <dbReference type="SAM" id="MobiDB-lite"/>
    </source>
</evidence>
<feature type="compositionally biased region" description="Basic and acidic residues" evidence="4">
    <location>
        <begin position="222"/>
        <end position="241"/>
    </location>
</feature>
<dbReference type="Gene3D" id="1.20.5.170">
    <property type="match status" value="1"/>
</dbReference>
<dbReference type="PROSITE" id="PS50217">
    <property type="entry name" value="BZIP"/>
    <property type="match status" value="1"/>
</dbReference>
<organism evidence="6 7">
    <name type="scientific">Chrysophaeum taylorii</name>
    <dbReference type="NCBI Taxonomy" id="2483200"/>
    <lineage>
        <taxon>Eukaryota</taxon>
        <taxon>Sar</taxon>
        <taxon>Stramenopiles</taxon>
        <taxon>Ochrophyta</taxon>
        <taxon>Pelagophyceae</taxon>
        <taxon>Pelagomonadales</taxon>
        <taxon>Pelagomonadaceae</taxon>
        <taxon>Chrysophaeum</taxon>
    </lineage>
</organism>
<dbReference type="SMART" id="SM00248">
    <property type="entry name" value="ANK"/>
    <property type="match status" value="3"/>
</dbReference>
<accession>A0AAD7UGA1</accession>
<dbReference type="PROSITE" id="PS50088">
    <property type="entry name" value="ANK_REPEAT"/>
    <property type="match status" value="1"/>
</dbReference>
<keyword evidence="1" id="KW-0677">Repeat</keyword>
<proteinExistence type="predicted"/>
<dbReference type="Proteomes" id="UP001230188">
    <property type="component" value="Unassembled WGS sequence"/>
</dbReference>
<feature type="region of interest" description="Disordered" evidence="4">
    <location>
        <begin position="222"/>
        <end position="260"/>
    </location>
</feature>
<keyword evidence="7" id="KW-1185">Reference proteome</keyword>
<gene>
    <name evidence="6" type="ORF">CTAYLR_003833</name>
</gene>
<evidence type="ECO:0000256" key="2">
    <source>
        <dbReference type="ARBA" id="ARBA00023043"/>
    </source>
</evidence>
<dbReference type="InterPro" id="IPR036770">
    <property type="entry name" value="Ankyrin_rpt-contain_sf"/>
</dbReference>
<dbReference type="PROSITE" id="PS50297">
    <property type="entry name" value="ANK_REP_REGION"/>
    <property type="match status" value="1"/>
</dbReference>
<reference evidence="6" key="1">
    <citation type="submission" date="2023-01" db="EMBL/GenBank/DDBJ databases">
        <title>Metagenome sequencing of chrysophaentin producing Chrysophaeum taylorii.</title>
        <authorList>
            <person name="Davison J."/>
            <person name="Bewley C."/>
        </authorList>
    </citation>
    <scope>NUCLEOTIDE SEQUENCE</scope>
    <source>
        <strain evidence="6">NIES-1699</strain>
    </source>
</reference>
<dbReference type="GO" id="GO:0003700">
    <property type="term" value="F:DNA-binding transcription factor activity"/>
    <property type="evidence" value="ECO:0007669"/>
    <property type="project" value="InterPro"/>
</dbReference>
<dbReference type="PANTHER" id="PTHR24123:SF33">
    <property type="entry name" value="PROTEIN HOS4"/>
    <property type="match status" value="1"/>
</dbReference>
<name>A0AAD7UGA1_9STRA</name>
<evidence type="ECO:0000313" key="7">
    <source>
        <dbReference type="Proteomes" id="UP001230188"/>
    </source>
</evidence>
<dbReference type="AlphaFoldDB" id="A0AAD7UGA1"/>
<feature type="repeat" description="ANK" evidence="3">
    <location>
        <begin position="71"/>
        <end position="103"/>
    </location>
</feature>
<feature type="domain" description="BZIP" evidence="5">
    <location>
        <begin position="226"/>
        <end position="289"/>
    </location>
</feature>
<dbReference type="SUPFAM" id="SSF48403">
    <property type="entry name" value="Ankyrin repeat"/>
    <property type="match status" value="1"/>
</dbReference>
<dbReference type="InterPro" id="IPR051165">
    <property type="entry name" value="Multifunctional_ANK_Repeat"/>
</dbReference>
<dbReference type="CDD" id="cd14686">
    <property type="entry name" value="bZIP"/>
    <property type="match status" value="1"/>
</dbReference>
<evidence type="ECO:0000259" key="5">
    <source>
        <dbReference type="PROSITE" id="PS50217"/>
    </source>
</evidence>
<dbReference type="EMBL" id="JAQMWT010000359">
    <property type="protein sequence ID" value="KAJ8603238.1"/>
    <property type="molecule type" value="Genomic_DNA"/>
</dbReference>
<evidence type="ECO:0000256" key="3">
    <source>
        <dbReference type="PROSITE-ProRule" id="PRU00023"/>
    </source>
</evidence>
<sequence>MEQACADGDLEAVRALCDTGDLDRGLLAASAMGRVETVRWLVARGAKHARALYVATKANRLGVVKILAGSEDNGALFAAAAMGSLDLVRVLLSHGASPNTRPSPLDVAVARGHKDVATELLAHNADIRRDAQTNTASILYLVHMRGFLEGLPWLPFLPRLLAYLKPLLQEESRHKFKEVKEAESAVSSSSQMGGMAADDGVEVEERDPSLQTLSAVASTFREDSDASRKEMLRERNREHARLSRQRKRQRLEQLQTENESLSRDCKVARDECSRLRDMLDRCDHENARLRAWIDSILRAHTYHHRPY</sequence>
<dbReference type="SUPFAM" id="SSF57959">
    <property type="entry name" value="Leucine zipper domain"/>
    <property type="match status" value="1"/>
</dbReference>
<dbReference type="InterPro" id="IPR004827">
    <property type="entry name" value="bZIP"/>
</dbReference>
<dbReference type="Pfam" id="PF12796">
    <property type="entry name" value="Ank_2"/>
    <property type="match status" value="1"/>
</dbReference>
<comment type="caution">
    <text evidence="6">The sequence shown here is derived from an EMBL/GenBank/DDBJ whole genome shotgun (WGS) entry which is preliminary data.</text>
</comment>
<evidence type="ECO:0000256" key="1">
    <source>
        <dbReference type="ARBA" id="ARBA00022737"/>
    </source>
</evidence>
<protein>
    <recommendedName>
        <fullName evidence="5">BZIP domain-containing protein</fullName>
    </recommendedName>
</protein>
<dbReference type="InterPro" id="IPR046347">
    <property type="entry name" value="bZIP_sf"/>
</dbReference>
<evidence type="ECO:0000313" key="6">
    <source>
        <dbReference type="EMBL" id="KAJ8603238.1"/>
    </source>
</evidence>
<dbReference type="InterPro" id="IPR002110">
    <property type="entry name" value="Ankyrin_rpt"/>
</dbReference>
<keyword evidence="2 3" id="KW-0040">ANK repeat</keyword>